<evidence type="ECO:0000256" key="1">
    <source>
        <dbReference type="SAM" id="MobiDB-lite"/>
    </source>
</evidence>
<feature type="compositionally biased region" description="Polar residues" evidence="1">
    <location>
        <begin position="82"/>
        <end position="100"/>
    </location>
</feature>
<proteinExistence type="predicted"/>
<feature type="region of interest" description="Disordered" evidence="1">
    <location>
        <begin position="79"/>
        <end position="100"/>
    </location>
</feature>
<gene>
    <name evidence="2" type="ORF">SDC9_205451</name>
</gene>
<accession>A0A645J2Y0</accession>
<dbReference type="AlphaFoldDB" id="A0A645J2Y0"/>
<reference evidence="2" key="1">
    <citation type="submission" date="2019-08" db="EMBL/GenBank/DDBJ databases">
        <authorList>
            <person name="Kucharzyk K."/>
            <person name="Murdoch R.W."/>
            <person name="Higgins S."/>
            <person name="Loffler F."/>
        </authorList>
    </citation>
    <scope>NUCLEOTIDE SEQUENCE</scope>
</reference>
<name>A0A645J2Y0_9ZZZZ</name>
<protein>
    <submittedName>
        <fullName evidence="2">Uncharacterized protein</fullName>
    </submittedName>
</protein>
<sequence length="100" mass="10646">MVRSGDLAALEQIGQLIAEMDRPPKQVLLEMKILEVTLDDGYRSVFDIGLAGKGTTAGPGGWASQGSKRLSMSSLIGERGISTRSSTINDMPQNQASPIK</sequence>
<evidence type="ECO:0000313" key="2">
    <source>
        <dbReference type="EMBL" id="MPN57757.1"/>
    </source>
</evidence>
<organism evidence="2">
    <name type="scientific">bioreactor metagenome</name>
    <dbReference type="NCBI Taxonomy" id="1076179"/>
    <lineage>
        <taxon>unclassified sequences</taxon>
        <taxon>metagenomes</taxon>
        <taxon>ecological metagenomes</taxon>
    </lineage>
</organism>
<dbReference type="EMBL" id="VSSQ01129713">
    <property type="protein sequence ID" value="MPN57757.1"/>
    <property type="molecule type" value="Genomic_DNA"/>
</dbReference>
<comment type="caution">
    <text evidence="2">The sequence shown here is derived from an EMBL/GenBank/DDBJ whole genome shotgun (WGS) entry which is preliminary data.</text>
</comment>